<dbReference type="InterPro" id="IPR000315">
    <property type="entry name" value="Znf_B-box"/>
</dbReference>
<evidence type="ECO:0000256" key="1">
    <source>
        <dbReference type="PROSITE-ProRule" id="PRU00024"/>
    </source>
</evidence>
<keyword evidence="1" id="KW-0863">Zinc-finger</keyword>
<accession>A0A9W6U1R9</accession>
<evidence type="ECO:0000259" key="3">
    <source>
        <dbReference type="PROSITE" id="PS50119"/>
    </source>
</evidence>
<evidence type="ECO:0000256" key="2">
    <source>
        <dbReference type="SAM" id="MobiDB-lite"/>
    </source>
</evidence>
<evidence type="ECO:0000313" key="5">
    <source>
        <dbReference type="Proteomes" id="UP001165083"/>
    </source>
</evidence>
<organism evidence="4 5">
    <name type="scientific">Phytophthora lilii</name>
    <dbReference type="NCBI Taxonomy" id="2077276"/>
    <lineage>
        <taxon>Eukaryota</taxon>
        <taxon>Sar</taxon>
        <taxon>Stramenopiles</taxon>
        <taxon>Oomycota</taxon>
        <taxon>Peronosporomycetes</taxon>
        <taxon>Peronosporales</taxon>
        <taxon>Peronosporaceae</taxon>
        <taxon>Phytophthora</taxon>
    </lineage>
</organism>
<feature type="region of interest" description="Disordered" evidence="2">
    <location>
        <begin position="1"/>
        <end position="43"/>
    </location>
</feature>
<keyword evidence="1" id="KW-0862">Zinc</keyword>
<dbReference type="GO" id="GO:0008270">
    <property type="term" value="F:zinc ion binding"/>
    <property type="evidence" value="ECO:0007669"/>
    <property type="project" value="UniProtKB-KW"/>
</dbReference>
<reference evidence="4" key="1">
    <citation type="submission" date="2023-04" db="EMBL/GenBank/DDBJ databases">
        <title>Phytophthora lilii NBRC 32176.</title>
        <authorList>
            <person name="Ichikawa N."/>
            <person name="Sato H."/>
            <person name="Tonouchi N."/>
        </authorList>
    </citation>
    <scope>NUCLEOTIDE SEQUENCE</scope>
    <source>
        <strain evidence="4">NBRC 32176</strain>
    </source>
</reference>
<dbReference type="Proteomes" id="UP001165083">
    <property type="component" value="Unassembled WGS sequence"/>
</dbReference>
<protein>
    <submittedName>
        <fullName evidence="4">Unnamed protein product</fullName>
    </submittedName>
</protein>
<dbReference type="CDD" id="cd19757">
    <property type="entry name" value="Bbox1"/>
    <property type="match status" value="1"/>
</dbReference>
<evidence type="ECO:0000313" key="4">
    <source>
        <dbReference type="EMBL" id="GMF24213.1"/>
    </source>
</evidence>
<comment type="caution">
    <text evidence="4">The sequence shown here is derived from an EMBL/GenBank/DDBJ whole genome shotgun (WGS) entry which is preliminary data.</text>
</comment>
<sequence length="182" mass="20398">MRSEHFSCNEENTGVSRVDDASQDDEDKLGDESPPESKWINNAGDLTATRMEESCEENWRIEHKINEDDSQVHELEQSNNFNEPEETGKFVAAWIQMNFPAVVSEAELKAQAEAAKLADRNSCLNPSSLSDKETDVQLCEECNAFAAAFVCEECALAFCFRCTDAIHIVRSMSSFGRFKDSP</sequence>
<name>A0A9W6U1R9_9STRA</name>
<dbReference type="AlphaFoldDB" id="A0A9W6U1R9"/>
<gene>
    <name evidence="4" type="ORF">Plil01_000988300</name>
</gene>
<proteinExistence type="predicted"/>
<dbReference type="PROSITE" id="PS50119">
    <property type="entry name" value="ZF_BBOX"/>
    <property type="match status" value="1"/>
</dbReference>
<dbReference type="EMBL" id="BSXW01000507">
    <property type="protein sequence ID" value="GMF24213.1"/>
    <property type="molecule type" value="Genomic_DNA"/>
</dbReference>
<feature type="domain" description="B box-type" evidence="3">
    <location>
        <begin position="134"/>
        <end position="167"/>
    </location>
</feature>
<keyword evidence="1" id="KW-0479">Metal-binding</keyword>
<keyword evidence="5" id="KW-1185">Reference proteome</keyword>